<name>A0A9P6D2I3_9AGAR</name>
<evidence type="ECO:0000313" key="4">
    <source>
        <dbReference type="Proteomes" id="UP000807469"/>
    </source>
</evidence>
<dbReference type="GO" id="GO:0031380">
    <property type="term" value="C:nuclear RNA-directed RNA polymerase complex"/>
    <property type="evidence" value="ECO:0007669"/>
    <property type="project" value="TreeGrafter"/>
</dbReference>
<dbReference type="GO" id="GO:0003968">
    <property type="term" value="F:RNA-directed RNA polymerase activity"/>
    <property type="evidence" value="ECO:0007669"/>
    <property type="project" value="UniProtKB-KW"/>
</dbReference>
<keyword evidence="1" id="KW-0808">Transferase</keyword>
<keyword evidence="4" id="KW-1185">Reference proteome</keyword>
<keyword evidence="1" id="KW-0694">RNA-binding</keyword>
<dbReference type="InterPro" id="IPR007855">
    <property type="entry name" value="RDRP"/>
</dbReference>
<dbReference type="GO" id="GO:0003723">
    <property type="term" value="F:RNA binding"/>
    <property type="evidence" value="ECO:0007669"/>
    <property type="project" value="UniProtKB-KW"/>
</dbReference>
<evidence type="ECO:0000259" key="2">
    <source>
        <dbReference type="Pfam" id="PF05183"/>
    </source>
</evidence>
<organism evidence="3 4">
    <name type="scientific">Pholiota conissans</name>
    <dbReference type="NCBI Taxonomy" id="109636"/>
    <lineage>
        <taxon>Eukaryota</taxon>
        <taxon>Fungi</taxon>
        <taxon>Dikarya</taxon>
        <taxon>Basidiomycota</taxon>
        <taxon>Agaricomycotina</taxon>
        <taxon>Agaricomycetes</taxon>
        <taxon>Agaricomycetidae</taxon>
        <taxon>Agaricales</taxon>
        <taxon>Agaricineae</taxon>
        <taxon>Strophariaceae</taxon>
        <taxon>Pholiota</taxon>
    </lineage>
</organism>
<dbReference type="GO" id="GO:0030422">
    <property type="term" value="P:siRNA processing"/>
    <property type="evidence" value="ECO:0007669"/>
    <property type="project" value="TreeGrafter"/>
</dbReference>
<dbReference type="Pfam" id="PF05183">
    <property type="entry name" value="RdRP"/>
    <property type="match status" value="1"/>
</dbReference>
<dbReference type="EMBL" id="MU155183">
    <property type="protein sequence ID" value="KAF9481150.1"/>
    <property type="molecule type" value="Genomic_DNA"/>
</dbReference>
<comment type="caution">
    <text evidence="3">The sequence shown here is derived from an EMBL/GenBank/DDBJ whole genome shotgun (WGS) entry which is preliminary data.</text>
</comment>
<feature type="domain" description="RDRP core" evidence="2">
    <location>
        <begin position="429"/>
        <end position="1043"/>
    </location>
</feature>
<protein>
    <recommendedName>
        <fullName evidence="1">RNA-dependent RNA polymerase</fullName>
        <ecNumber evidence="1">2.7.7.48</ecNumber>
    </recommendedName>
</protein>
<comment type="catalytic activity">
    <reaction evidence="1">
        <text>RNA(n) + a ribonucleoside 5'-triphosphate = RNA(n+1) + diphosphate</text>
        <dbReference type="Rhea" id="RHEA:21248"/>
        <dbReference type="Rhea" id="RHEA-COMP:14527"/>
        <dbReference type="Rhea" id="RHEA-COMP:17342"/>
        <dbReference type="ChEBI" id="CHEBI:33019"/>
        <dbReference type="ChEBI" id="CHEBI:61557"/>
        <dbReference type="ChEBI" id="CHEBI:140395"/>
        <dbReference type="EC" id="2.7.7.48"/>
    </reaction>
</comment>
<evidence type="ECO:0000313" key="3">
    <source>
        <dbReference type="EMBL" id="KAF9481150.1"/>
    </source>
</evidence>
<comment type="similarity">
    <text evidence="1">Belongs to the RdRP family.</text>
</comment>
<reference evidence="3" key="1">
    <citation type="submission" date="2020-11" db="EMBL/GenBank/DDBJ databases">
        <authorList>
            <consortium name="DOE Joint Genome Institute"/>
            <person name="Ahrendt S."/>
            <person name="Riley R."/>
            <person name="Andreopoulos W."/>
            <person name="Labutti K."/>
            <person name="Pangilinan J."/>
            <person name="Ruiz-Duenas F.J."/>
            <person name="Barrasa J.M."/>
            <person name="Sanchez-Garcia M."/>
            <person name="Camarero S."/>
            <person name="Miyauchi S."/>
            <person name="Serrano A."/>
            <person name="Linde D."/>
            <person name="Babiker R."/>
            <person name="Drula E."/>
            <person name="Ayuso-Fernandez I."/>
            <person name="Pacheco R."/>
            <person name="Padilla G."/>
            <person name="Ferreira P."/>
            <person name="Barriuso J."/>
            <person name="Kellner H."/>
            <person name="Castanera R."/>
            <person name="Alfaro M."/>
            <person name="Ramirez L."/>
            <person name="Pisabarro A.G."/>
            <person name="Kuo A."/>
            <person name="Tritt A."/>
            <person name="Lipzen A."/>
            <person name="He G."/>
            <person name="Yan M."/>
            <person name="Ng V."/>
            <person name="Cullen D."/>
            <person name="Martin F."/>
            <person name="Rosso M.-N."/>
            <person name="Henrissat B."/>
            <person name="Hibbett D."/>
            <person name="Martinez A.T."/>
            <person name="Grigoriev I.V."/>
        </authorList>
    </citation>
    <scope>NUCLEOTIDE SEQUENCE</scope>
    <source>
        <strain evidence="3">CIRM-BRFM 674</strain>
    </source>
</reference>
<sequence length="1225" mass="139028">MDIGLKYLPREVNNWEVTRALAGIIHSEGFAPVDVDGRVINFQVKLNDNPAGGVRNDGTGTLTLPSENIGRRFLAHVMKEPVTINGKRIKFFKHDKPPHSWLVKTLSKTPYINPDLEEERQDRMRTLDTRFCVEEVQFGIFYRDRYPVTDKERPHPRAFSIEWPVNNDPYRGATAWLRFDYDHKLFRIEMGNRLTDDYGYNVVVYFSSIQKIGIGYDIKPYICFDTFTPVTLEWIPFNRLLTGNQKVDNREYKHRVTSINEAHAIVAPYCPQLRLELLKDDNGDVIEKFVKMCGVANLAQSMIILCNPGSPKIEADRRGFFNRENLRILDKTLSSFDWPIAFQIESLIRSGLLHTDDLKDLTASIKELLAKSKKTSLFVGELLRRYNEALQVRSPRESPKHCFNRVKSTQETLDFVHSDGSFRCHHVTFTPTRMILEGPYPSQSNRVIRRYQGFEDHFIRVDFRDEDRLQYRWEREVDGRAFLEKRVGSILKDGFVLAGRKFEFLAYSNSALREHAVWYLNPFHYNGEYINTALIRHNLGNFEGTDLLQCPSKYAARLAQAFTATDPSVEIRRSEWKEVPDLGNDPYLFTDGVGSISETLGNEIWAELCKAKRNPENLLQPSAYQIRFLGYKGVVVINPALDERDGIRMVLRPSMGKFKAKEADEEIAPLEIAQAFGKPNTCYLNRPLVMLLEDTGVRRDVFLTLQDNAVREAKTIDDSITRFVEVLSAHRLGSSYGLQDILSRLRDRYNMDLTSDGRTIGIDNPFLRQIRQVAVTDILRDIKHGARIPVPDSYHLVGAADEGPAYLGKPGYENVYCLAEGEIYACIQTGPGQQPIYLNGNVSISRSPVAHLGDVQRVRAIGRPPKDKICLFSKLKNVVVMPSVGSRSLASCLGGGDVDGDQFSIICYDPVLPVSIETAASYEPLKTKNLGRDSTVEDICDFIVEYIHSDLLVRTNNFSSGSMLFYSDSVLEGMRDQNCLRLAELCSQAVDYPKQGTPLNIDSDSLPRTLIRCKPDWHAAEVVSPRETDYYRSDRALGYLFRDPNLNVDVADTIASILAEGPSPPRQPLSDPISFSLLSSVQVYLGSSAFVETHSSDLLRIFHQYVDELRYICATHTLTNAGERLLEAEVVVGSILANCSQKRWRKDRKERMRVHSRTLVDDIRNKLVGNLSKHSVADVLQSLELAWGAWDLSLRSSKEFGAQSFGIVALKAVFDCLDYLESPIN</sequence>
<keyword evidence="1" id="KW-0548">Nucleotidyltransferase</keyword>
<dbReference type="PANTHER" id="PTHR23079">
    <property type="entry name" value="RNA-DEPENDENT RNA POLYMERASE"/>
    <property type="match status" value="1"/>
</dbReference>
<dbReference type="InterPro" id="IPR057596">
    <property type="entry name" value="RDRP_core"/>
</dbReference>
<dbReference type="Proteomes" id="UP000807469">
    <property type="component" value="Unassembled WGS sequence"/>
</dbReference>
<dbReference type="AlphaFoldDB" id="A0A9P6D2I3"/>
<gene>
    <name evidence="3" type="ORF">BDN70DRAFT_804006</name>
</gene>
<keyword evidence="1" id="KW-0696">RNA-directed RNA polymerase</keyword>
<dbReference type="OrthoDB" id="6513042at2759"/>
<dbReference type="PANTHER" id="PTHR23079:SF55">
    <property type="entry name" value="RNA-DIRECTED RNA POLYMERASE"/>
    <property type="match status" value="1"/>
</dbReference>
<evidence type="ECO:0000256" key="1">
    <source>
        <dbReference type="RuleBase" id="RU363098"/>
    </source>
</evidence>
<dbReference type="EC" id="2.7.7.48" evidence="1"/>
<accession>A0A9P6D2I3</accession>
<proteinExistence type="inferred from homology"/>